<sequence>MKGKLSPENFLFQFSNKSSSSKLSSSTLTTSQVSDAMRNITDQTGVLEGLKPVKNSFKIMGNATTVKTSANDWGTVIKGIYAAEKGDILIICCDNDDPAVWGEMASTTAQIEGLSGTVVYGASRDVSGVKKVDYPVFSRAIIPNAGKPLAEGKINIPIICGETTIHPGDLIIGDECGVVCVPHEIAEEVFKEAYNILSNEDNLVLQLKNGKSFLDILDIK</sequence>
<dbReference type="PANTHER" id="PTHR33254">
    <property type="entry name" value="4-HYDROXY-4-METHYL-2-OXOGLUTARATE ALDOLASE 3-RELATED"/>
    <property type="match status" value="1"/>
</dbReference>
<dbReference type="InterPro" id="IPR036704">
    <property type="entry name" value="RraA/RraA-like_sf"/>
</dbReference>
<dbReference type="GO" id="GO:0008948">
    <property type="term" value="F:oxaloacetate decarboxylase activity"/>
    <property type="evidence" value="ECO:0007669"/>
    <property type="project" value="TreeGrafter"/>
</dbReference>
<evidence type="ECO:0000313" key="2">
    <source>
        <dbReference type="Proteomes" id="UP000825933"/>
    </source>
</evidence>
<dbReference type="AlphaFoldDB" id="A0A8T5V1E1"/>
<dbReference type="PANTHER" id="PTHR33254:SF4">
    <property type="entry name" value="4-HYDROXY-4-METHYL-2-OXOGLUTARATE ALDOLASE 3-RELATED"/>
    <property type="match status" value="1"/>
</dbReference>
<accession>A0A8T5V1E1</accession>
<proteinExistence type="predicted"/>
<reference evidence="2" key="1">
    <citation type="journal article" date="2022" name="Microbiol. Resour. Announc.">
        <title>Draft Genome Sequence of a Methanogenic Archaeon from West Spitsbergen Permafrost.</title>
        <authorList>
            <person name="Trubitsyn V."/>
            <person name="Rivkina E."/>
            <person name="Shcherbakova V."/>
        </authorList>
    </citation>
    <scope>NUCLEOTIDE SEQUENCE [LARGE SCALE GENOMIC DNA]</scope>
    <source>
        <strain evidence="2">VT</strain>
    </source>
</reference>
<dbReference type="Proteomes" id="UP000825933">
    <property type="component" value="Unassembled WGS sequence"/>
</dbReference>
<dbReference type="EMBL" id="JAIOUQ010000007">
    <property type="protein sequence ID" value="MBZ2165505.1"/>
    <property type="molecule type" value="Genomic_DNA"/>
</dbReference>
<dbReference type="GO" id="GO:0047443">
    <property type="term" value="F:4-hydroxy-4-methyl-2-oxoglutarate aldolase activity"/>
    <property type="evidence" value="ECO:0007669"/>
    <property type="project" value="TreeGrafter"/>
</dbReference>
<dbReference type="InterPro" id="IPR005493">
    <property type="entry name" value="RraA/RraA-like"/>
</dbReference>
<comment type="caution">
    <text evidence="1">The sequence shown here is derived from an EMBL/GenBank/DDBJ whole genome shotgun (WGS) entry which is preliminary data.</text>
</comment>
<protein>
    <submittedName>
        <fullName evidence="1">RraA family protein</fullName>
    </submittedName>
</protein>
<dbReference type="Pfam" id="PF03737">
    <property type="entry name" value="RraA-like"/>
    <property type="match status" value="1"/>
</dbReference>
<keyword evidence="2" id="KW-1185">Reference proteome</keyword>
<dbReference type="Gene3D" id="3.50.30.40">
    <property type="entry name" value="Ribonuclease E inhibitor RraA/RraA-like"/>
    <property type="match status" value="1"/>
</dbReference>
<dbReference type="CDD" id="cd16841">
    <property type="entry name" value="RraA_family"/>
    <property type="match status" value="1"/>
</dbReference>
<organism evidence="1 2">
    <name type="scientific">Methanobacterium spitsbergense</name>
    <dbReference type="NCBI Taxonomy" id="2874285"/>
    <lineage>
        <taxon>Archaea</taxon>
        <taxon>Methanobacteriati</taxon>
        <taxon>Methanobacteriota</taxon>
        <taxon>Methanomada group</taxon>
        <taxon>Methanobacteria</taxon>
        <taxon>Methanobacteriales</taxon>
        <taxon>Methanobacteriaceae</taxon>
        <taxon>Methanobacterium</taxon>
    </lineage>
</organism>
<evidence type="ECO:0000313" key="1">
    <source>
        <dbReference type="EMBL" id="MBZ2165505.1"/>
    </source>
</evidence>
<dbReference type="RefSeq" id="WP_223791132.1">
    <property type="nucleotide sequence ID" value="NZ_JAIOUQ010000007.1"/>
</dbReference>
<name>A0A8T5V1E1_9EURY</name>
<dbReference type="SUPFAM" id="SSF89562">
    <property type="entry name" value="RraA-like"/>
    <property type="match status" value="1"/>
</dbReference>
<gene>
    <name evidence="1" type="ORF">K8N75_05565</name>
</gene>